<accession>A0A8X6V3M1</accession>
<protein>
    <recommendedName>
        <fullName evidence="1">Transposase Tc1-like domain-containing protein</fullName>
    </recommendedName>
</protein>
<feature type="domain" description="Transposase Tc1-like" evidence="1">
    <location>
        <begin position="12"/>
        <end position="70"/>
    </location>
</feature>
<keyword evidence="3" id="KW-1185">Reference proteome</keyword>
<name>A0A8X6V3M1_TRICX</name>
<organism evidence="2 3">
    <name type="scientific">Trichonephila clavipes</name>
    <name type="common">Golden silk orbweaver</name>
    <name type="synonym">Nephila clavipes</name>
    <dbReference type="NCBI Taxonomy" id="2585209"/>
    <lineage>
        <taxon>Eukaryota</taxon>
        <taxon>Metazoa</taxon>
        <taxon>Ecdysozoa</taxon>
        <taxon>Arthropoda</taxon>
        <taxon>Chelicerata</taxon>
        <taxon>Arachnida</taxon>
        <taxon>Araneae</taxon>
        <taxon>Araneomorphae</taxon>
        <taxon>Entelegynae</taxon>
        <taxon>Araneoidea</taxon>
        <taxon>Nephilidae</taxon>
        <taxon>Trichonephila</taxon>
    </lineage>
</organism>
<dbReference type="GO" id="GO:0015074">
    <property type="term" value="P:DNA integration"/>
    <property type="evidence" value="ECO:0007669"/>
    <property type="project" value="InterPro"/>
</dbReference>
<dbReference type="AlphaFoldDB" id="A0A8X6V3M1"/>
<dbReference type="Gene3D" id="3.30.420.10">
    <property type="entry name" value="Ribonuclease H-like superfamily/Ribonuclease H"/>
    <property type="match status" value="1"/>
</dbReference>
<evidence type="ECO:0000313" key="2">
    <source>
        <dbReference type="EMBL" id="GFX93857.1"/>
    </source>
</evidence>
<gene>
    <name evidence="2" type="ORF">TNCV_3412201</name>
</gene>
<dbReference type="Pfam" id="PF01498">
    <property type="entry name" value="HTH_Tnp_Tc3_2"/>
    <property type="match status" value="1"/>
</dbReference>
<comment type="caution">
    <text evidence="2">The sequence shown here is derived from an EMBL/GenBank/DDBJ whole genome shotgun (WGS) entry which is preliminary data.</text>
</comment>
<reference evidence="2" key="1">
    <citation type="submission" date="2020-08" db="EMBL/GenBank/DDBJ databases">
        <title>Multicomponent nature underlies the extraordinary mechanical properties of spider dragline silk.</title>
        <authorList>
            <person name="Kono N."/>
            <person name="Nakamura H."/>
            <person name="Mori M."/>
            <person name="Yoshida Y."/>
            <person name="Ohtoshi R."/>
            <person name="Malay A.D."/>
            <person name="Moran D.A.P."/>
            <person name="Tomita M."/>
            <person name="Numata K."/>
            <person name="Arakawa K."/>
        </authorList>
    </citation>
    <scope>NUCLEOTIDE SEQUENCE</scope>
</reference>
<dbReference type="InterPro" id="IPR002492">
    <property type="entry name" value="Transposase_Tc1-like"/>
</dbReference>
<dbReference type="EMBL" id="BMAU01021176">
    <property type="protein sequence ID" value="GFX93857.1"/>
    <property type="molecule type" value="Genomic_DNA"/>
</dbReference>
<evidence type="ECO:0000313" key="3">
    <source>
        <dbReference type="Proteomes" id="UP000887159"/>
    </source>
</evidence>
<dbReference type="Proteomes" id="UP000887159">
    <property type="component" value="Unassembled WGS sequence"/>
</dbReference>
<dbReference type="InterPro" id="IPR036397">
    <property type="entry name" value="RNaseH_sf"/>
</dbReference>
<sequence>MALAYCTLPVKPNISLNYLPQLNDSTSHTVSKWTVQFSLHGMGIRSSRPTRVSLLYAHHRDARLAWARKRQEWSVEAWKQVAWNDESRFRQKAENMASDS</sequence>
<dbReference type="GO" id="GO:0006313">
    <property type="term" value="P:DNA transposition"/>
    <property type="evidence" value="ECO:0007669"/>
    <property type="project" value="InterPro"/>
</dbReference>
<proteinExistence type="predicted"/>
<dbReference type="GO" id="GO:0003677">
    <property type="term" value="F:DNA binding"/>
    <property type="evidence" value="ECO:0007669"/>
    <property type="project" value="InterPro"/>
</dbReference>
<evidence type="ECO:0000259" key="1">
    <source>
        <dbReference type="Pfam" id="PF01498"/>
    </source>
</evidence>